<feature type="region of interest" description="Disordered" evidence="1">
    <location>
        <begin position="203"/>
        <end position="391"/>
    </location>
</feature>
<evidence type="ECO:0000256" key="1">
    <source>
        <dbReference type="SAM" id="MobiDB-lite"/>
    </source>
</evidence>
<protein>
    <recommendedName>
        <fullName evidence="2">DUF8039 domain-containing protein</fullName>
    </recommendedName>
</protein>
<dbReference type="PANTHER" id="PTHR33018">
    <property type="entry name" value="OS10G0338966 PROTEIN-RELATED"/>
    <property type="match status" value="1"/>
</dbReference>
<accession>A0A5J9WLP5</accession>
<evidence type="ECO:0000313" key="3">
    <source>
        <dbReference type="EMBL" id="TVU49013.1"/>
    </source>
</evidence>
<comment type="caution">
    <text evidence="3">The sequence shown here is derived from an EMBL/GenBank/DDBJ whole genome shotgun (WGS) entry which is preliminary data.</text>
</comment>
<dbReference type="EMBL" id="RWGY01000002">
    <property type="protein sequence ID" value="TVU49013.1"/>
    <property type="molecule type" value="Genomic_DNA"/>
</dbReference>
<feature type="domain" description="DUF8039" evidence="2">
    <location>
        <begin position="109"/>
        <end position="199"/>
    </location>
</feature>
<feature type="region of interest" description="Disordered" evidence="1">
    <location>
        <begin position="71"/>
        <end position="115"/>
    </location>
</feature>
<feature type="non-terminal residue" evidence="3">
    <location>
        <position position="1"/>
    </location>
</feature>
<dbReference type="Pfam" id="PF26133">
    <property type="entry name" value="DUF8039"/>
    <property type="match status" value="1"/>
</dbReference>
<organism evidence="3 4">
    <name type="scientific">Eragrostis curvula</name>
    <name type="common">weeping love grass</name>
    <dbReference type="NCBI Taxonomy" id="38414"/>
    <lineage>
        <taxon>Eukaryota</taxon>
        <taxon>Viridiplantae</taxon>
        <taxon>Streptophyta</taxon>
        <taxon>Embryophyta</taxon>
        <taxon>Tracheophyta</taxon>
        <taxon>Spermatophyta</taxon>
        <taxon>Magnoliopsida</taxon>
        <taxon>Liliopsida</taxon>
        <taxon>Poales</taxon>
        <taxon>Poaceae</taxon>
        <taxon>PACMAD clade</taxon>
        <taxon>Chloridoideae</taxon>
        <taxon>Eragrostideae</taxon>
        <taxon>Eragrostidinae</taxon>
        <taxon>Eragrostis</taxon>
    </lineage>
</organism>
<sequence length="391" mass="43056">MDSYLGWKYGFSEYSDMYMKRRKRAPEVDVDKLKADLKEELKQEVLSHFQEMLAANGLHIVLICSTPSAGGARNSTGASQNGCDGHNEDNEIVMGSFNDDRKGNNDEPDSIDGLTEPTPCALVSYVGGYRQEVARGLVHPGQTVVHTVRVGPDCAVVQVDFVHAGHENDQLPVIPNDEITTLGEARLQRIQWKRSHIVLQPPPLDAPHYGSSPPCNISAQEVNVQPGKEKSPKQRENSGRSKANTRDHKAPQKVEPLLERNTKAAEKTANTAEPARNGSSSKPSPLKMLVGNKVAKNKMVDKSSLEKKPAEKVPGKSSNSKVKSNKKSLKQNQVKKGQLQKKPEERSSSADKVQRNKKTLKQNHVKNGQLQKKPEESSSADKVQSNKEALK</sequence>
<evidence type="ECO:0000313" key="4">
    <source>
        <dbReference type="Proteomes" id="UP000324897"/>
    </source>
</evidence>
<feature type="compositionally biased region" description="Basic and acidic residues" evidence="1">
    <location>
        <begin position="341"/>
        <end position="354"/>
    </location>
</feature>
<gene>
    <name evidence="3" type="ORF">EJB05_00304</name>
</gene>
<feature type="compositionally biased region" description="Basic residues" evidence="1">
    <location>
        <begin position="355"/>
        <end position="364"/>
    </location>
</feature>
<evidence type="ECO:0000259" key="2">
    <source>
        <dbReference type="Pfam" id="PF26133"/>
    </source>
</evidence>
<feature type="compositionally biased region" description="Basic and acidic residues" evidence="1">
    <location>
        <begin position="227"/>
        <end position="266"/>
    </location>
</feature>
<dbReference type="PANTHER" id="PTHR33018:SF37">
    <property type="entry name" value="TRANSPOSASE TNP1_EN_SPM-LIKE DOMAIN-CONTAINING PROTEIN"/>
    <property type="match status" value="1"/>
</dbReference>
<name>A0A5J9WLP5_9POAL</name>
<feature type="compositionally biased region" description="Polar residues" evidence="1">
    <location>
        <begin position="213"/>
        <end position="223"/>
    </location>
</feature>
<reference evidence="3 4" key="1">
    <citation type="journal article" date="2019" name="Sci. Rep.">
        <title>A high-quality genome of Eragrostis curvula grass provides insights into Poaceae evolution and supports new strategies to enhance forage quality.</title>
        <authorList>
            <person name="Carballo J."/>
            <person name="Santos B.A.C.M."/>
            <person name="Zappacosta D."/>
            <person name="Garbus I."/>
            <person name="Selva J.P."/>
            <person name="Gallo C.A."/>
            <person name="Diaz A."/>
            <person name="Albertini E."/>
            <person name="Caccamo M."/>
            <person name="Echenique V."/>
        </authorList>
    </citation>
    <scope>NUCLEOTIDE SEQUENCE [LARGE SCALE GENOMIC DNA]</scope>
    <source>
        <strain evidence="4">cv. Victoria</strain>
        <tissue evidence="3">Leaf</tissue>
    </source>
</reference>
<dbReference type="Proteomes" id="UP000324897">
    <property type="component" value="Chromosome 6"/>
</dbReference>
<dbReference type="Gramene" id="TVU49013">
    <property type="protein sequence ID" value="TVU49013"/>
    <property type="gene ID" value="EJB05_00304"/>
</dbReference>
<dbReference type="InterPro" id="IPR058352">
    <property type="entry name" value="DUF8039"/>
</dbReference>
<feature type="compositionally biased region" description="Basic and acidic residues" evidence="1">
    <location>
        <begin position="298"/>
        <end position="314"/>
    </location>
</feature>
<proteinExistence type="predicted"/>
<dbReference type="AlphaFoldDB" id="A0A5J9WLP5"/>
<feature type="compositionally biased region" description="Polar residues" evidence="1">
    <location>
        <begin position="71"/>
        <end position="82"/>
    </location>
</feature>
<keyword evidence="4" id="KW-1185">Reference proteome</keyword>
<dbReference type="OrthoDB" id="689727at2759"/>